<keyword evidence="7" id="KW-1185">Reference proteome</keyword>
<dbReference type="SUPFAM" id="SSF56784">
    <property type="entry name" value="HAD-like"/>
    <property type="match status" value="1"/>
</dbReference>
<dbReference type="SFLD" id="SFLDG01129">
    <property type="entry name" value="C1.5:_HAD__Beta-PGM__Phosphata"/>
    <property type="match status" value="1"/>
</dbReference>
<comment type="caution">
    <text evidence="6">The sequence shown here is derived from an EMBL/GenBank/DDBJ whole genome shotgun (WGS) entry which is preliminary data.</text>
</comment>
<dbReference type="Pfam" id="PF00702">
    <property type="entry name" value="Hydrolase"/>
    <property type="match status" value="1"/>
</dbReference>
<dbReference type="PANTHER" id="PTHR46193">
    <property type="entry name" value="6-PHOSPHOGLUCONATE PHOSPHATASE"/>
    <property type="match status" value="1"/>
</dbReference>
<evidence type="ECO:0000256" key="2">
    <source>
        <dbReference type="ARBA" id="ARBA00006171"/>
    </source>
</evidence>
<evidence type="ECO:0000256" key="5">
    <source>
        <dbReference type="ARBA" id="ARBA00023277"/>
    </source>
</evidence>
<dbReference type="CDD" id="cd07505">
    <property type="entry name" value="HAD_BPGM-like"/>
    <property type="match status" value="1"/>
</dbReference>
<evidence type="ECO:0000256" key="4">
    <source>
        <dbReference type="ARBA" id="ARBA00022842"/>
    </source>
</evidence>
<dbReference type="InterPro" id="IPR051600">
    <property type="entry name" value="Beta-PGM-like"/>
</dbReference>
<protein>
    <submittedName>
        <fullName evidence="6">Beta-phosphoglucomutase</fullName>
    </submittedName>
</protein>
<evidence type="ECO:0000256" key="3">
    <source>
        <dbReference type="ARBA" id="ARBA00022723"/>
    </source>
</evidence>
<comment type="cofactor">
    <cofactor evidence="1">
        <name>Mg(2+)</name>
        <dbReference type="ChEBI" id="CHEBI:18420"/>
    </cofactor>
</comment>
<dbReference type="Proteomes" id="UP000619376">
    <property type="component" value="Unassembled WGS sequence"/>
</dbReference>
<dbReference type="InterPro" id="IPR036412">
    <property type="entry name" value="HAD-like_sf"/>
</dbReference>
<name>A0ABQ3JY23_9DEIO</name>
<evidence type="ECO:0000313" key="7">
    <source>
        <dbReference type="Proteomes" id="UP000619376"/>
    </source>
</evidence>
<evidence type="ECO:0000313" key="6">
    <source>
        <dbReference type="EMBL" id="GHF65692.1"/>
    </source>
</evidence>
<keyword evidence="3" id="KW-0479">Metal-binding</keyword>
<dbReference type="Gene3D" id="3.40.50.1000">
    <property type="entry name" value="HAD superfamily/HAD-like"/>
    <property type="match status" value="1"/>
</dbReference>
<gene>
    <name evidence="6" type="ORF">GCM10017781_46760</name>
</gene>
<dbReference type="SFLD" id="SFLDS00003">
    <property type="entry name" value="Haloacid_Dehalogenase"/>
    <property type="match status" value="1"/>
</dbReference>
<proteinExistence type="inferred from homology"/>
<dbReference type="InterPro" id="IPR006439">
    <property type="entry name" value="HAD-SF_hydro_IA"/>
</dbReference>
<dbReference type="NCBIfam" id="TIGR01509">
    <property type="entry name" value="HAD-SF-IA-v3"/>
    <property type="match status" value="1"/>
</dbReference>
<reference evidence="7" key="1">
    <citation type="journal article" date="2019" name="Int. J. Syst. Evol. Microbiol.">
        <title>The Global Catalogue of Microorganisms (GCM) 10K type strain sequencing project: providing services to taxonomists for standard genome sequencing and annotation.</title>
        <authorList>
            <consortium name="The Broad Institute Genomics Platform"/>
            <consortium name="The Broad Institute Genome Sequencing Center for Infectious Disease"/>
            <person name="Wu L."/>
            <person name="Ma J."/>
        </authorList>
    </citation>
    <scope>NUCLEOTIDE SEQUENCE [LARGE SCALE GENOMIC DNA]</scope>
    <source>
        <strain evidence="7">CGMCC 1.18437</strain>
    </source>
</reference>
<dbReference type="PANTHER" id="PTHR46193:SF18">
    <property type="entry name" value="HEXITOL PHOSPHATASE B"/>
    <property type="match status" value="1"/>
</dbReference>
<sequence length="228" mass="24209">MRDTGRMKDSWPWRPAGVLFDMDGVLTANNHHHRQAWAETARTVLDLHLTEEDLDTKVDGGRNPEIIERLTGRAPDADLAARFEDAKEGRYRELAAGALSEVAGLSAYLDALDARGIPFALVTSAGLPNVAFGMAQLGFGARFVSRVTGEDVSRGKPHPEPFLLGAQRLGVDAAECLAHEDAVNGVRSAAGAGCRVVALTTTAPPQALLDAGASLTVPDFTGWAAWLA</sequence>
<keyword evidence="5" id="KW-0119">Carbohydrate metabolism</keyword>
<dbReference type="Gene3D" id="1.10.150.240">
    <property type="entry name" value="Putative phosphatase, domain 2"/>
    <property type="match status" value="1"/>
</dbReference>
<dbReference type="EMBL" id="BNAJ01000025">
    <property type="protein sequence ID" value="GHF65692.1"/>
    <property type="molecule type" value="Genomic_DNA"/>
</dbReference>
<dbReference type="InterPro" id="IPR023198">
    <property type="entry name" value="PGP-like_dom2"/>
</dbReference>
<dbReference type="InterPro" id="IPR023214">
    <property type="entry name" value="HAD_sf"/>
</dbReference>
<organism evidence="6 7">
    <name type="scientific">Deinococcus metalli</name>
    <dbReference type="NCBI Taxonomy" id="1141878"/>
    <lineage>
        <taxon>Bacteria</taxon>
        <taxon>Thermotogati</taxon>
        <taxon>Deinococcota</taxon>
        <taxon>Deinococci</taxon>
        <taxon>Deinococcales</taxon>
        <taxon>Deinococcaceae</taxon>
        <taxon>Deinococcus</taxon>
    </lineage>
</organism>
<keyword evidence="4" id="KW-0460">Magnesium</keyword>
<comment type="similarity">
    <text evidence="2">Belongs to the HAD-like hydrolase superfamily. CbbY/CbbZ/Gph/YieH family.</text>
</comment>
<accession>A0ABQ3JY23</accession>
<evidence type="ECO:0000256" key="1">
    <source>
        <dbReference type="ARBA" id="ARBA00001946"/>
    </source>
</evidence>